<evidence type="ECO:0000313" key="3">
    <source>
        <dbReference type="EMBL" id="GAP19806.1"/>
    </source>
</evidence>
<dbReference type="GO" id="GO:0050043">
    <property type="term" value="F:lactate racemase activity"/>
    <property type="evidence" value="ECO:0007669"/>
    <property type="project" value="InterPro"/>
</dbReference>
<reference evidence="2" key="1">
    <citation type="journal article" date="2015" name="Genome Announc.">
        <title>Draft Genome Sequences of Anaerolinea thermolimosa IMO-1, Bellilinea caldifistulae GOMI-1, Leptolinea tardivitalis YMTK-2, Levilinea saccharolytica KIBI-1, Longilinea arvoryzae KOME-1, Previously Described as Members of the Class Anaerolineae (Chloroflexi).</title>
        <authorList>
            <person name="Matsuura N."/>
            <person name="Tourlousse M.D."/>
            <person name="Ohashi A."/>
            <person name="Hugenholtz P."/>
            <person name="Sekiguchi Y."/>
        </authorList>
    </citation>
    <scope>NUCLEOTIDE SEQUENCE</scope>
    <source>
        <strain evidence="2">KIBI-1</strain>
    </source>
</reference>
<evidence type="ECO:0000259" key="1">
    <source>
        <dbReference type="Pfam" id="PF09861"/>
    </source>
</evidence>
<protein>
    <submittedName>
        <fullName evidence="2">Uncharacterized conserved protein</fullName>
    </submittedName>
</protein>
<keyword evidence="5" id="KW-1185">Reference proteome</keyword>
<proteinExistence type="predicted"/>
<dbReference type="InterPro" id="IPR043166">
    <property type="entry name" value="LarA-like_C"/>
</dbReference>
<dbReference type="Gene3D" id="3.90.226.30">
    <property type="match status" value="1"/>
</dbReference>
<feature type="domain" description="LarA-like N-terminal" evidence="1">
    <location>
        <begin position="11"/>
        <end position="206"/>
    </location>
</feature>
<dbReference type="InterPro" id="IPR018657">
    <property type="entry name" value="LarA-like_N"/>
</dbReference>
<dbReference type="InterPro" id="IPR047926">
    <property type="entry name" value="Ni_dep_LarA"/>
</dbReference>
<dbReference type="AlphaFoldDB" id="A0A0M8JQJ0"/>
<dbReference type="OrthoDB" id="9770545at2"/>
<dbReference type="Pfam" id="PF09861">
    <property type="entry name" value="Lar_N"/>
    <property type="match status" value="1"/>
</dbReference>
<dbReference type="PANTHER" id="PTHR33171">
    <property type="entry name" value="LAR_N DOMAIN-CONTAINING PROTEIN"/>
    <property type="match status" value="1"/>
</dbReference>
<dbReference type="NCBIfam" id="NF033504">
    <property type="entry name" value="Ni_dep_LarA"/>
    <property type="match status" value="1"/>
</dbReference>
<dbReference type="Proteomes" id="UP000050501">
    <property type="component" value="Unassembled WGS sequence"/>
</dbReference>
<dbReference type="InterPro" id="IPR048068">
    <property type="entry name" value="LarA-like"/>
</dbReference>
<evidence type="ECO:0000313" key="4">
    <source>
        <dbReference type="EMBL" id="KPL87390.1"/>
    </source>
</evidence>
<evidence type="ECO:0000313" key="5">
    <source>
        <dbReference type="Proteomes" id="UP000050501"/>
    </source>
</evidence>
<reference evidence="4 5" key="2">
    <citation type="submission" date="2015-07" db="EMBL/GenBank/DDBJ databases">
        <title>Genome sequence of Levilinea saccharolytica DSM 16555.</title>
        <authorList>
            <person name="Hemp J."/>
            <person name="Ward L.M."/>
            <person name="Pace L.A."/>
            <person name="Fischer W.W."/>
        </authorList>
    </citation>
    <scope>NUCLEOTIDE SEQUENCE [LARGE SCALE GENOMIC DNA]</scope>
    <source>
        <strain evidence="4 5">KIBI-1</strain>
    </source>
</reference>
<organism evidence="2">
    <name type="scientific">Levilinea saccharolytica</name>
    <dbReference type="NCBI Taxonomy" id="229921"/>
    <lineage>
        <taxon>Bacteria</taxon>
        <taxon>Bacillati</taxon>
        <taxon>Chloroflexota</taxon>
        <taxon>Anaerolineae</taxon>
        <taxon>Anaerolineales</taxon>
        <taxon>Anaerolineaceae</taxon>
        <taxon>Levilinea</taxon>
    </lineage>
</organism>
<evidence type="ECO:0000313" key="2">
    <source>
        <dbReference type="EMBL" id="GAP19791.1"/>
    </source>
</evidence>
<dbReference type="STRING" id="229921.ADN01_04245"/>
<accession>A0A0M8JQJ0</accession>
<gene>
    <name evidence="4" type="ORF">ADN01_04245</name>
    <name evidence="2" type="ORF">LSAC_03703</name>
    <name evidence="3" type="ORF">LSAC_03720</name>
</gene>
<dbReference type="PANTHER" id="PTHR33171:SF17">
    <property type="entry name" value="LARA-LIKE N-TERMINAL DOMAIN-CONTAINING PROTEIN"/>
    <property type="match status" value="1"/>
</dbReference>
<dbReference type="PATRIC" id="fig|229921.5.peg.3199"/>
<name>A0A0M8JQJ0_9CHLR</name>
<sequence length="438" mass="46970">MSRPSVELPWGSEKIRFDLPERWNLAGVLEPAALPGVADPAAETARSLAEPIGSLRLGHLVHPEARVAVVVDDGSRPTPVHQILPAVISELNRAGVQLSQITLIPALGVHRPMSEAELFARVGESWRGQIAWDSPDCDNPEKMTFLGTTSRGTPVWVNKTAAEADLIVSIGCIEPHIIASFGGGYKNLIPGIAGRVTIAHNHAINCQPSTFNNVGRKIENNPMRLDLEEAGKMFKPPVFIVNAVLNSATEVVKIVSGDPVTAHRAGAKISASIFGVKIPAPADVVITASHPMDQDLRQGVKALANNIRALKRGGVMLTLVRADEGVGVFGLANKKLPLGRGALKALAPVLLPLVPKLKLKGMGEEDKFFLYFALQAMRHGTLLLYGPTIPTEIHERLPFVSFVSSPQEGLARAQQRFPKEASVLVLPHGGSTYPIVPE</sequence>
<dbReference type="EMBL" id="DF967976">
    <property type="protein sequence ID" value="GAP19806.1"/>
    <property type="molecule type" value="Genomic_DNA"/>
</dbReference>
<dbReference type="Gene3D" id="3.40.50.11440">
    <property type="match status" value="1"/>
</dbReference>
<dbReference type="EMBL" id="LGCM01000019">
    <property type="protein sequence ID" value="KPL87390.1"/>
    <property type="molecule type" value="Genomic_DNA"/>
</dbReference>
<dbReference type="RefSeq" id="WP_062420035.1">
    <property type="nucleotide sequence ID" value="NZ_BBXZ01000195.1"/>
</dbReference>
<dbReference type="EMBL" id="DF967976">
    <property type="protein sequence ID" value="GAP19791.1"/>
    <property type="molecule type" value="Genomic_DNA"/>
</dbReference>